<protein>
    <recommendedName>
        <fullName evidence="4">Phage holin family protein</fullName>
    </recommendedName>
</protein>
<dbReference type="OrthoDB" id="9810847at2"/>
<feature type="transmembrane region" description="Helical" evidence="1">
    <location>
        <begin position="57"/>
        <end position="82"/>
    </location>
</feature>
<feature type="transmembrane region" description="Helical" evidence="1">
    <location>
        <begin position="88"/>
        <end position="111"/>
    </location>
</feature>
<dbReference type="PANTHER" id="PTHR37309">
    <property type="entry name" value="SLR0284 PROTEIN"/>
    <property type="match status" value="1"/>
</dbReference>
<dbReference type="InterPro" id="IPR007165">
    <property type="entry name" value="Phage_holin_4_2"/>
</dbReference>
<evidence type="ECO:0000313" key="3">
    <source>
        <dbReference type="Proteomes" id="UP000278632"/>
    </source>
</evidence>
<evidence type="ECO:0000256" key="1">
    <source>
        <dbReference type="SAM" id="Phobius"/>
    </source>
</evidence>
<evidence type="ECO:0000313" key="2">
    <source>
        <dbReference type="EMBL" id="RNL41304.1"/>
    </source>
</evidence>
<proteinExistence type="predicted"/>
<dbReference type="PANTHER" id="PTHR37309:SF1">
    <property type="entry name" value="SLR0284 PROTEIN"/>
    <property type="match status" value="1"/>
</dbReference>
<evidence type="ECO:0008006" key="4">
    <source>
        <dbReference type="Google" id="ProtNLM"/>
    </source>
</evidence>
<dbReference type="AlphaFoldDB" id="A0A3N0B396"/>
<dbReference type="EMBL" id="QICD01000022">
    <property type="protein sequence ID" value="RNL41304.1"/>
    <property type="molecule type" value="Genomic_DNA"/>
</dbReference>
<keyword evidence="1" id="KW-0472">Membrane</keyword>
<dbReference type="RefSeq" id="WP_123192674.1">
    <property type="nucleotide sequence ID" value="NZ_QICD01000022.1"/>
</dbReference>
<reference evidence="3" key="1">
    <citation type="submission" date="2018-05" db="EMBL/GenBank/DDBJ databases">
        <title>Genome Sequencing of selected type strains of the family Eggerthellaceae.</title>
        <authorList>
            <person name="Danylec N."/>
            <person name="Stoll D.A."/>
            <person name="Doetsch A."/>
            <person name="Huch M."/>
        </authorList>
    </citation>
    <scope>NUCLEOTIDE SEQUENCE [LARGE SCALE GENOMIC DNA]</scope>
    <source>
        <strain evidence="3">DSM 16106</strain>
    </source>
</reference>
<sequence>MNFIIRWLVTAIAVGVAVWLVPGIEIIGGNEAWVGIAIFGLMLALVNISIKPLMQVLSLPITVITLGIFYLIVNTFLLYVAAWLANGIFQVGFAIATFGSAFVASIVISIVSGIMNSVVGADD</sequence>
<keyword evidence="3" id="KW-1185">Reference proteome</keyword>
<gene>
    <name evidence="2" type="ORF">DMP08_09600</name>
</gene>
<keyword evidence="1" id="KW-1133">Transmembrane helix</keyword>
<feature type="transmembrane region" description="Helical" evidence="1">
    <location>
        <begin position="33"/>
        <end position="50"/>
    </location>
</feature>
<dbReference type="Pfam" id="PF04020">
    <property type="entry name" value="Phage_holin_4_2"/>
    <property type="match status" value="1"/>
</dbReference>
<organism evidence="2 3">
    <name type="scientific">Paraeggerthella hongkongensis</name>
    <dbReference type="NCBI Taxonomy" id="230658"/>
    <lineage>
        <taxon>Bacteria</taxon>
        <taxon>Bacillati</taxon>
        <taxon>Actinomycetota</taxon>
        <taxon>Coriobacteriia</taxon>
        <taxon>Eggerthellales</taxon>
        <taxon>Eggerthellaceae</taxon>
        <taxon>Paraeggerthella</taxon>
    </lineage>
</organism>
<accession>A0A3N0B396</accession>
<comment type="caution">
    <text evidence="2">The sequence shown here is derived from an EMBL/GenBank/DDBJ whole genome shotgun (WGS) entry which is preliminary data.</text>
</comment>
<dbReference type="Proteomes" id="UP000278632">
    <property type="component" value="Unassembled WGS sequence"/>
</dbReference>
<keyword evidence="1" id="KW-0812">Transmembrane</keyword>
<name>A0A3N0B396_9ACTN</name>